<organism evidence="2 3">
    <name type="scientific">Humibacillus xanthopallidus</name>
    <dbReference type="NCBI Taxonomy" id="412689"/>
    <lineage>
        <taxon>Bacteria</taxon>
        <taxon>Bacillati</taxon>
        <taxon>Actinomycetota</taxon>
        <taxon>Actinomycetes</taxon>
        <taxon>Micrococcales</taxon>
        <taxon>Intrasporangiaceae</taxon>
        <taxon>Humibacillus</taxon>
    </lineage>
</organism>
<dbReference type="RefSeq" id="WP_141842635.1">
    <property type="nucleotide sequence ID" value="NZ_VFPM01000001.1"/>
</dbReference>
<dbReference type="EMBL" id="VFPM01000001">
    <property type="protein sequence ID" value="TQM65060.1"/>
    <property type="molecule type" value="Genomic_DNA"/>
</dbReference>
<proteinExistence type="predicted"/>
<sequence>MTGFEVIALAVAKGAGAQAGRRAVSTILQSITLEDLAAAAKEHGQKLDAISGRVDRVIAGPWLAAQTMFAQAGYARDGQSRREYLILARDRLIDAAAMQEGATIESASIDLLLSLVFALLDDPDSALRWAIQSKLHGWPAIENVSAAIVDDMRSELAPRRGLKSLTGDRRTADMNRLWRQVVNDDDGARAQWSHLLSDAVAGRPSTDPRLLAYANLHAAADALAPVLRAAGAIDSPTLSVDLIPTVRCSAPTSGSVEFFLQLHVAPVRTAVLAIRDDLLRIAKDNTGIDELWLVDDRSTWGDFRTLTERPQFAISHTAVCRRKAQNKDRTLVDDRDLTQAVAVAIAAVARLPEVGGSRPSPPILVGIHPDGKCDCLGYKDEGGLTPEMRNFAANMAYAQAAADRRMAAQSVPLHTEPPVAHKTVAAKRPARTNAPRSRKPK</sequence>
<reference evidence="2 3" key="1">
    <citation type="submission" date="2019-06" db="EMBL/GenBank/DDBJ databases">
        <title>Genome sequencing of plant associated microbes to promote plant fitness in Sorghum bicolor and Oryza sativa.</title>
        <authorList>
            <person name="Coleman-Derr D."/>
        </authorList>
    </citation>
    <scope>NUCLEOTIDE SEQUENCE [LARGE SCALE GENOMIC DNA]</scope>
    <source>
        <strain evidence="2 3">KV-663</strain>
    </source>
</reference>
<gene>
    <name evidence="2" type="ORF">FBY41_1442</name>
</gene>
<dbReference type="AlphaFoldDB" id="A0A543I3L0"/>
<name>A0A543I3L0_9MICO</name>
<comment type="caution">
    <text evidence="2">The sequence shown here is derived from an EMBL/GenBank/DDBJ whole genome shotgun (WGS) entry which is preliminary data.</text>
</comment>
<protein>
    <submittedName>
        <fullName evidence="2">Uncharacterized protein</fullName>
    </submittedName>
</protein>
<feature type="region of interest" description="Disordered" evidence="1">
    <location>
        <begin position="413"/>
        <end position="441"/>
    </location>
</feature>
<evidence type="ECO:0000256" key="1">
    <source>
        <dbReference type="SAM" id="MobiDB-lite"/>
    </source>
</evidence>
<evidence type="ECO:0000313" key="2">
    <source>
        <dbReference type="EMBL" id="TQM65060.1"/>
    </source>
</evidence>
<feature type="compositionally biased region" description="Basic residues" evidence="1">
    <location>
        <begin position="424"/>
        <end position="441"/>
    </location>
</feature>
<keyword evidence="3" id="KW-1185">Reference proteome</keyword>
<accession>A0A543I3L0</accession>
<evidence type="ECO:0000313" key="3">
    <source>
        <dbReference type="Proteomes" id="UP000316747"/>
    </source>
</evidence>
<dbReference type="Proteomes" id="UP000316747">
    <property type="component" value="Unassembled WGS sequence"/>
</dbReference>